<dbReference type="InterPro" id="IPR002156">
    <property type="entry name" value="RNaseH_domain"/>
</dbReference>
<name>A0A4Y2W896_ARAVE</name>
<dbReference type="InterPro" id="IPR036397">
    <property type="entry name" value="RNaseH_sf"/>
</dbReference>
<keyword evidence="3" id="KW-1185">Reference proteome</keyword>
<dbReference type="GO" id="GO:0003676">
    <property type="term" value="F:nucleic acid binding"/>
    <property type="evidence" value="ECO:0007669"/>
    <property type="project" value="InterPro"/>
</dbReference>
<accession>A0A4Y2W896</accession>
<dbReference type="GO" id="GO:0004523">
    <property type="term" value="F:RNA-DNA hybrid ribonuclease activity"/>
    <property type="evidence" value="ECO:0007669"/>
    <property type="project" value="InterPro"/>
</dbReference>
<dbReference type="Pfam" id="PF00075">
    <property type="entry name" value="RNase_H"/>
    <property type="match status" value="1"/>
</dbReference>
<dbReference type="SUPFAM" id="SSF53098">
    <property type="entry name" value="Ribonuclease H-like"/>
    <property type="match status" value="1"/>
</dbReference>
<evidence type="ECO:0000313" key="2">
    <source>
        <dbReference type="EMBL" id="GBO32207.1"/>
    </source>
</evidence>
<dbReference type="Gene3D" id="3.30.420.10">
    <property type="entry name" value="Ribonuclease H-like superfamily/Ribonuclease H"/>
    <property type="match status" value="1"/>
</dbReference>
<comment type="caution">
    <text evidence="2">The sequence shown here is derived from an EMBL/GenBank/DDBJ whole genome shotgun (WGS) entry which is preliminary data.</text>
</comment>
<dbReference type="OrthoDB" id="10002886at2759"/>
<dbReference type="InterPro" id="IPR012337">
    <property type="entry name" value="RNaseH-like_sf"/>
</dbReference>
<dbReference type="PROSITE" id="PS50879">
    <property type="entry name" value="RNASE_H_1"/>
    <property type="match status" value="1"/>
</dbReference>
<organism evidence="2 3">
    <name type="scientific">Araneus ventricosus</name>
    <name type="common">Orbweaver spider</name>
    <name type="synonym">Epeira ventricosa</name>
    <dbReference type="NCBI Taxonomy" id="182803"/>
    <lineage>
        <taxon>Eukaryota</taxon>
        <taxon>Metazoa</taxon>
        <taxon>Ecdysozoa</taxon>
        <taxon>Arthropoda</taxon>
        <taxon>Chelicerata</taxon>
        <taxon>Arachnida</taxon>
        <taxon>Araneae</taxon>
        <taxon>Araneomorphae</taxon>
        <taxon>Entelegynae</taxon>
        <taxon>Araneoidea</taxon>
        <taxon>Araneidae</taxon>
        <taxon>Araneus</taxon>
    </lineage>
</organism>
<reference evidence="2 3" key="1">
    <citation type="journal article" date="2019" name="Sci. Rep.">
        <title>Orb-weaving spider Araneus ventricosus genome elucidates the spidroin gene catalogue.</title>
        <authorList>
            <person name="Kono N."/>
            <person name="Nakamura H."/>
            <person name="Ohtoshi R."/>
            <person name="Moran D.A.P."/>
            <person name="Shinohara A."/>
            <person name="Yoshida Y."/>
            <person name="Fujiwara M."/>
            <person name="Mori M."/>
            <person name="Tomita M."/>
            <person name="Arakawa K."/>
        </authorList>
    </citation>
    <scope>NUCLEOTIDE SEQUENCE [LARGE SCALE GENOMIC DNA]</scope>
</reference>
<evidence type="ECO:0000259" key="1">
    <source>
        <dbReference type="PROSITE" id="PS50879"/>
    </source>
</evidence>
<protein>
    <recommendedName>
        <fullName evidence="1">RNase H type-1 domain-containing protein</fullName>
    </recommendedName>
</protein>
<proteinExistence type="predicted"/>
<feature type="domain" description="RNase H type-1" evidence="1">
    <location>
        <begin position="64"/>
        <end position="192"/>
    </location>
</feature>
<dbReference type="CDD" id="cd09276">
    <property type="entry name" value="Rnase_HI_RT_non_LTR"/>
    <property type="match status" value="1"/>
</dbReference>
<evidence type="ECO:0000313" key="3">
    <source>
        <dbReference type="Proteomes" id="UP000499080"/>
    </source>
</evidence>
<dbReference type="Proteomes" id="UP000499080">
    <property type="component" value="Unassembled WGS sequence"/>
</dbReference>
<dbReference type="AlphaFoldDB" id="A0A4Y2W896"/>
<sequence>MNCDEDEDDEDGNDHDAEINKPLVWVCRSSELGRILDVGDLDHFVKLSRVPIEFRIIGIKPQIENSQFEVHTDGSRIGDDCGFSVCILKNEHPFKIFKFKLSKNNTVFQAELAAINFAVRWAQENGSKINIYTDSQSSIEALRSTRPRSAFVIEAKKNFYLAGNSVGLTWVKAHVGDPGAYRHSVLEQTATQTAKRDRKISKAGLPCSVNVLEQSTIVTLEGFDWTSESDVTLLHNASAVRHSYLVYSS</sequence>
<dbReference type="EMBL" id="BGPR01055658">
    <property type="protein sequence ID" value="GBO32207.1"/>
    <property type="molecule type" value="Genomic_DNA"/>
</dbReference>
<gene>
    <name evidence="2" type="ORF">AVEN_237630_1</name>
</gene>